<dbReference type="EMBL" id="LECT01000024">
    <property type="protein sequence ID" value="KLU04986.1"/>
    <property type="molecule type" value="Genomic_DNA"/>
</dbReference>
<reference evidence="1" key="1">
    <citation type="submission" date="2015-05" db="EMBL/GenBank/DDBJ databases">
        <title>Permanent draft genome of Rhodopirellula islandicus K833.</title>
        <authorList>
            <person name="Kizina J."/>
            <person name="Richter M."/>
            <person name="Glockner F.O."/>
            <person name="Harder J."/>
        </authorList>
    </citation>
    <scope>NUCLEOTIDE SEQUENCE [LARGE SCALE GENOMIC DNA]</scope>
    <source>
        <strain evidence="1">K833</strain>
    </source>
</reference>
<proteinExistence type="predicted"/>
<accession>A0A0J1BEP8</accession>
<name>A0A0J1BEP8_RHOIS</name>
<dbReference type="PATRIC" id="fig|595434.4.peg.2839"/>
<protein>
    <submittedName>
        <fullName evidence="1">Uncharacterized protein</fullName>
    </submittedName>
</protein>
<comment type="caution">
    <text evidence="1">The sequence shown here is derived from an EMBL/GenBank/DDBJ whole genome shotgun (WGS) entry which is preliminary data.</text>
</comment>
<gene>
    <name evidence="1" type="ORF">RISK_002979</name>
</gene>
<sequence length="45" mass="4833">MNFLRDEPLDSFAGCKLGWFVISKGAPSDAVDQSVISQAELAGFD</sequence>
<dbReference type="AlphaFoldDB" id="A0A0J1BEP8"/>
<keyword evidence="2" id="KW-1185">Reference proteome</keyword>
<evidence type="ECO:0000313" key="1">
    <source>
        <dbReference type="EMBL" id="KLU04986.1"/>
    </source>
</evidence>
<evidence type="ECO:0000313" key="2">
    <source>
        <dbReference type="Proteomes" id="UP000036367"/>
    </source>
</evidence>
<dbReference type="Proteomes" id="UP000036367">
    <property type="component" value="Unassembled WGS sequence"/>
</dbReference>
<organism evidence="1 2">
    <name type="scientific">Rhodopirellula islandica</name>
    <dbReference type="NCBI Taxonomy" id="595434"/>
    <lineage>
        <taxon>Bacteria</taxon>
        <taxon>Pseudomonadati</taxon>
        <taxon>Planctomycetota</taxon>
        <taxon>Planctomycetia</taxon>
        <taxon>Pirellulales</taxon>
        <taxon>Pirellulaceae</taxon>
        <taxon>Rhodopirellula</taxon>
    </lineage>
</organism>